<dbReference type="AlphaFoldDB" id="A0A495BJW6"/>
<feature type="region of interest" description="Disordered" evidence="1">
    <location>
        <begin position="198"/>
        <end position="236"/>
    </location>
</feature>
<evidence type="ECO:0000313" key="4">
    <source>
        <dbReference type="Proteomes" id="UP000279384"/>
    </source>
</evidence>
<sequence>MEDLVGGWWDKLIRRTAYRGYPQAAVALAEIEKQAPLFFRAMGGDPALTLRTAVGTAHGARRRLLERIAGTGEQVELAWRDGQSLYLPEKIDLFPDAAHNRELYFWLMALAAQPQHGDDGDWLTRNRRATAACLAAMPGLAALYQRLVTALLPLRDTPRDAAAAAQEAAIRQALLQPEAAIVLPPCRTPPQPVLLWLHPTPPTAPTAGLDDKQTPEMEDSDSKETKKKRRYRARRDTADERKNGMLLVFRAESIFTWDEYVRVNRHTDDDDMDDAGAAAEDMNTLTISRDNRRRASRLKFDLDLPAAAYDDTPLGSGILLPEWDYKRQRLVAEHCCLKPMLPRDATPAPLPDKLQPLARRLRRQFQALSPERTRKSGEASGPDIDLDRLIRFLAEKRSGVAVAEPALYQAWPPGGRNMACLLLADLSLSTESWLGEAGQVIGVIRDSLLLFAEALSACGDAFGLYGFSSIRRDEVRYLLLKDFAERYDDTTRGRILALRPGYYTRMGAAIRQSTRILLEQPAQRRLLLIVSDGKPNDLDHYEGRYGVEDTRQAVLEAKRAGLIPFCVTVDKEAGEYLPHLFGRRGYSVVHDARRLPQVLTSLYASLTA</sequence>
<dbReference type="EMBL" id="RBID01000011">
    <property type="protein sequence ID" value="RKQ60882.1"/>
    <property type="molecule type" value="Genomic_DNA"/>
</dbReference>
<protein>
    <submittedName>
        <fullName evidence="3">Nitric oxide reductase NorD protein</fullName>
    </submittedName>
</protein>
<dbReference type="SMART" id="SM00327">
    <property type="entry name" value="VWA"/>
    <property type="match status" value="1"/>
</dbReference>
<dbReference type="Gene3D" id="3.40.50.410">
    <property type="entry name" value="von Willebrand factor, type A domain"/>
    <property type="match status" value="1"/>
</dbReference>
<evidence type="ECO:0000256" key="1">
    <source>
        <dbReference type="SAM" id="MobiDB-lite"/>
    </source>
</evidence>
<dbReference type="InterPro" id="IPR036465">
    <property type="entry name" value="vWFA_dom_sf"/>
</dbReference>
<evidence type="ECO:0000313" key="3">
    <source>
        <dbReference type="EMBL" id="RKQ60882.1"/>
    </source>
</evidence>
<organism evidence="3 4">
    <name type="scientific">Vogesella indigofera</name>
    <name type="common">Pseudomonas indigofera</name>
    <dbReference type="NCBI Taxonomy" id="45465"/>
    <lineage>
        <taxon>Bacteria</taxon>
        <taxon>Pseudomonadati</taxon>
        <taxon>Pseudomonadota</taxon>
        <taxon>Betaproteobacteria</taxon>
        <taxon>Neisseriales</taxon>
        <taxon>Chromobacteriaceae</taxon>
        <taxon>Vogesella</taxon>
    </lineage>
</organism>
<name>A0A495BJW6_VOGIN</name>
<dbReference type="CDD" id="cd01454">
    <property type="entry name" value="vWA_norD_type"/>
    <property type="match status" value="1"/>
</dbReference>
<reference evidence="3 4" key="1">
    <citation type="submission" date="2018-10" db="EMBL/GenBank/DDBJ databases">
        <title>Genomic Encyclopedia of Type Strains, Phase IV (KMG-IV): sequencing the most valuable type-strain genomes for metagenomic binning, comparative biology and taxonomic classification.</title>
        <authorList>
            <person name="Goeker M."/>
        </authorList>
    </citation>
    <scope>NUCLEOTIDE SEQUENCE [LARGE SCALE GENOMIC DNA]</scope>
    <source>
        <strain evidence="3 4">DSM 3303</strain>
    </source>
</reference>
<dbReference type="InterPro" id="IPR051928">
    <property type="entry name" value="NorD/CobT"/>
</dbReference>
<dbReference type="PANTHER" id="PTHR41248">
    <property type="entry name" value="NORD PROTEIN"/>
    <property type="match status" value="1"/>
</dbReference>
<feature type="domain" description="VWFA" evidence="2">
    <location>
        <begin position="417"/>
        <end position="607"/>
    </location>
</feature>
<gene>
    <name evidence="3" type="ORF">C8E02_0639</name>
</gene>
<evidence type="ECO:0000259" key="2">
    <source>
        <dbReference type="SMART" id="SM00327"/>
    </source>
</evidence>
<accession>A0A495BJW6</accession>
<dbReference type="InterPro" id="IPR002035">
    <property type="entry name" value="VWF_A"/>
</dbReference>
<comment type="caution">
    <text evidence="3">The sequence shown here is derived from an EMBL/GenBank/DDBJ whole genome shotgun (WGS) entry which is preliminary data.</text>
</comment>
<feature type="compositionally biased region" description="Basic and acidic residues" evidence="1">
    <location>
        <begin position="209"/>
        <end position="224"/>
    </location>
</feature>
<dbReference type="Proteomes" id="UP000279384">
    <property type="component" value="Unassembled WGS sequence"/>
</dbReference>
<proteinExistence type="predicted"/>
<dbReference type="PANTHER" id="PTHR41248:SF1">
    <property type="entry name" value="NORD PROTEIN"/>
    <property type="match status" value="1"/>
</dbReference>
<dbReference type="SUPFAM" id="SSF53300">
    <property type="entry name" value="vWA-like"/>
    <property type="match status" value="1"/>
</dbReference>
<dbReference type="RefSeq" id="WP_120809605.1">
    <property type="nucleotide sequence ID" value="NZ_RBID01000011.1"/>
</dbReference>